<dbReference type="HOGENOM" id="CLU_088001_0_0_1"/>
<organism evidence="2 3">
    <name type="scientific">Suillus luteus UH-Slu-Lm8-n1</name>
    <dbReference type="NCBI Taxonomy" id="930992"/>
    <lineage>
        <taxon>Eukaryota</taxon>
        <taxon>Fungi</taxon>
        <taxon>Dikarya</taxon>
        <taxon>Basidiomycota</taxon>
        <taxon>Agaricomycotina</taxon>
        <taxon>Agaricomycetes</taxon>
        <taxon>Agaricomycetidae</taxon>
        <taxon>Boletales</taxon>
        <taxon>Suillineae</taxon>
        <taxon>Suillaceae</taxon>
        <taxon>Suillus</taxon>
    </lineage>
</organism>
<dbReference type="AlphaFoldDB" id="A0A0D0BIN0"/>
<dbReference type="EMBL" id="KN835132">
    <property type="protein sequence ID" value="KIK49414.1"/>
    <property type="molecule type" value="Genomic_DNA"/>
</dbReference>
<feature type="compositionally biased region" description="Basic and acidic residues" evidence="1">
    <location>
        <begin position="14"/>
        <end position="26"/>
    </location>
</feature>
<keyword evidence="3" id="KW-1185">Reference proteome</keyword>
<feature type="region of interest" description="Disordered" evidence="1">
    <location>
        <begin position="199"/>
        <end position="254"/>
    </location>
</feature>
<name>A0A0D0BIN0_9AGAM</name>
<evidence type="ECO:0000313" key="2">
    <source>
        <dbReference type="EMBL" id="KIK49414.1"/>
    </source>
</evidence>
<evidence type="ECO:0000313" key="3">
    <source>
        <dbReference type="Proteomes" id="UP000054485"/>
    </source>
</evidence>
<reference evidence="3" key="2">
    <citation type="submission" date="2015-01" db="EMBL/GenBank/DDBJ databases">
        <title>Evolutionary Origins and Diversification of the Mycorrhizal Mutualists.</title>
        <authorList>
            <consortium name="DOE Joint Genome Institute"/>
            <consortium name="Mycorrhizal Genomics Consortium"/>
            <person name="Kohler A."/>
            <person name="Kuo A."/>
            <person name="Nagy L.G."/>
            <person name="Floudas D."/>
            <person name="Copeland A."/>
            <person name="Barry K.W."/>
            <person name="Cichocki N."/>
            <person name="Veneault-Fourrey C."/>
            <person name="LaButti K."/>
            <person name="Lindquist E.A."/>
            <person name="Lipzen A."/>
            <person name="Lundell T."/>
            <person name="Morin E."/>
            <person name="Murat C."/>
            <person name="Riley R."/>
            <person name="Ohm R."/>
            <person name="Sun H."/>
            <person name="Tunlid A."/>
            <person name="Henrissat B."/>
            <person name="Grigoriev I.V."/>
            <person name="Hibbett D.S."/>
            <person name="Martin F."/>
        </authorList>
    </citation>
    <scope>NUCLEOTIDE SEQUENCE [LARGE SCALE GENOMIC DNA]</scope>
    <source>
        <strain evidence="3">UH-Slu-Lm8-n1</strain>
    </source>
</reference>
<accession>A0A0D0BIN0</accession>
<proteinExistence type="predicted"/>
<gene>
    <name evidence="2" type="ORF">CY34DRAFT_103372</name>
</gene>
<reference evidence="2 3" key="1">
    <citation type="submission" date="2014-04" db="EMBL/GenBank/DDBJ databases">
        <authorList>
            <consortium name="DOE Joint Genome Institute"/>
            <person name="Kuo A."/>
            <person name="Ruytinx J."/>
            <person name="Rineau F."/>
            <person name="Colpaert J."/>
            <person name="Kohler A."/>
            <person name="Nagy L.G."/>
            <person name="Floudas D."/>
            <person name="Copeland A."/>
            <person name="Barry K.W."/>
            <person name="Cichocki N."/>
            <person name="Veneault-Fourrey C."/>
            <person name="LaButti K."/>
            <person name="Lindquist E.A."/>
            <person name="Lipzen A."/>
            <person name="Lundell T."/>
            <person name="Morin E."/>
            <person name="Murat C."/>
            <person name="Sun H."/>
            <person name="Tunlid A."/>
            <person name="Henrissat B."/>
            <person name="Grigoriev I.V."/>
            <person name="Hibbett D.S."/>
            <person name="Martin F."/>
            <person name="Nordberg H.P."/>
            <person name="Cantor M.N."/>
            <person name="Hua S.X."/>
        </authorList>
    </citation>
    <scope>NUCLEOTIDE SEQUENCE [LARGE SCALE GENOMIC DNA]</scope>
    <source>
        <strain evidence="2 3">UH-Slu-Lm8-n1</strain>
    </source>
</reference>
<sequence>MSNTVNKGSVFNLEEAHGSDKARHETTAAYAQAEAPNARVAHEVEENAEHLQQAATQVAQAAQGMGSDLTGERDTSTAFDVLKSEASLKTNAAASEGQRDIHMAKNASASYLDQAKTMVESITASAQDYLHGSKDPQATVNKTGGDTMSSLQTSASSAAGTAQQYFASAQAAAQPHIETARSTLQPQLEKARETAQGYLGMHSGTSPSDAVTPPSTARPTTSAPLSGKDVVGTPYASTTTTAGAAEKKLESNVA</sequence>
<dbReference type="OrthoDB" id="3269666at2759"/>
<feature type="compositionally biased region" description="Low complexity" evidence="1">
    <location>
        <begin position="212"/>
        <end position="224"/>
    </location>
</feature>
<protein>
    <submittedName>
        <fullName evidence="2">Uncharacterized protein</fullName>
    </submittedName>
</protein>
<feature type="compositionally biased region" description="Basic and acidic residues" evidence="1">
    <location>
        <begin position="245"/>
        <end position="254"/>
    </location>
</feature>
<dbReference type="InParanoid" id="A0A0D0BIN0"/>
<feature type="region of interest" description="Disordered" evidence="1">
    <location>
        <begin position="130"/>
        <end position="155"/>
    </location>
</feature>
<feature type="region of interest" description="Disordered" evidence="1">
    <location>
        <begin position="1"/>
        <end position="38"/>
    </location>
</feature>
<dbReference type="Proteomes" id="UP000054485">
    <property type="component" value="Unassembled WGS sequence"/>
</dbReference>
<feature type="compositionally biased region" description="Polar residues" evidence="1">
    <location>
        <begin position="136"/>
        <end position="146"/>
    </location>
</feature>
<dbReference type="SUPFAM" id="SSF58113">
    <property type="entry name" value="Apolipoprotein A-I"/>
    <property type="match status" value="1"/>
</dbReference>
<dbReference type="STRING" id="930992.A0A0D0BIN0"/>
<evidence type="ECO:0000256" key="1">
    <source>
        <dbReference type="SAM" id="MobiDB-lite"/>
    </source>
</evidence>